<sequence>MPRLYLAGPMTGIPDYNYPQFNAVAEQLRAKGFTVENPAENQAPECGTWAGYMRIALRQVLACDVIAFLPGWEGSRGARLEHQVATELGLKICLAADLLNPSLLKDAL</sequence>
<accession>A0ABT1TNF7</accession>
<reference evidence="1 2" key="1">
    <citation type="submission" date="2022-07" db="EMBL/GenBank/DDBJ databases">
        <title>Methylomonas rivi sp. nov., Methylomonas rosea sp. nov., Methylomonas aureus sp. nov. and Methylomonas subterranea sp. nov., four novel methanotrophs isolated from a freshwater creek and the deep terrestrial subsurface.</title>
        <authorList>
            <person name="Abin C."/>
            <person name="Sankaranarayanan K."/>
            <person name="Garner C."/>
            <person name="Sindelar R."/>
            <person name="Kotary K."/>
            <person name="Garner R."/>
            <person name="Barclay S."/>
            <person name="Lawson P."/>
            <person name="Krumholz L."/>
        </authorList>
    </citation>
    <scope>NUCLEOTIDE SEQUENCE [LARGE SCALE GENOMIC DNA]</scope>
    <source>
        <strain evidence="1 2">WSC-7</strain>
    </source>
</reference>
<keyword evidence="2" id="KW-1185">Reference proteome</keyword>
<gene>
    <name evidence="1" type="ORF">NP589_01795</name>
</gene>
<dbReference type="SUPFAM" id="SSF52309">
    <property type="entry name" value="N-(deoxy)ribosyltransferase-like"/>
    <property type="match status" value="1"/>
</dbReference>
<evidence type="ECO:0000313" key="1">
    <source>
        <dbReference type="EMBL" id="MCQ8116138.1"/>
    </source>
</evidence>
<dbReference type="Proteomes" id="UP001524570">
    <property type="component" value="Unassembled WGS sequence"/>
</dbReference>
<dbReference type="InterPro" id="IPR025518">
    <property type="entry name" value="DUF4406"/>
</dbReference>
<dbReference type="Gene3D" id="3.40.50.10400">
    <property type="entry name" value="Hypothetical protein PA1492"/>
    <property type="match status" value="1"/>
</dbReference>
<proteinExistence type="predicted"/>
<name>A0ABT1TNF7_9GAMM</name>
<dbReference type="RefSeq" id="WP_256605415.1">
    <property type="nucleotide sequence ID" value="NZ_JANIBL010000003.1"/>
</dbReference>
<organism evidence="1 2">
    <name type="scientific">Methylomonas rosea</name>
    <dbReference type="NCBI Taxonomy" id="2952227"/>
    <lineage>
        <taxon>Bacteria</taxon>
        <taxon>Pseudomonadati</taxon>
        <taxon>Pseudomonadota</taxon>
        <taxon>Gammaproteobacteria</taxon>
        <taxon>Methylococcales</taxon>
        <taxon>Methylococcaceae</taxon>
        <taxon>Methylomonas</taxon>
    </lineage>
</organism>
<protein>
    <submittedName>
        <fullName evidence="1">DUF4406 domain-containing protein</fullName>
    </submittedName>
</protein>
<evidence type="ECO:0000313" key="2">
    <source>
        <dbReference type="Proteomes" id="UP001524570"/>
    </source>
</evidence>
<dbReference type="EMBL" id="JANIBL010000003">
    <property type="protein sequence ID" value="MCQ8116138.1"/>
    <property type="molecule type" value="Genomic_DNA"/>
</dbReference>
<comment type="caution">
    <text evidence="1">The sequence shown here is derived from an EMBL/GenBank/DDBJ whole genome shotgun (WGS) entry which is preliminary data.</text>
</comment>
<dbReference type="Pfam" id="PF14359">
    <property type="entry name" value="DUF4406"/>
    <property type="match status" value="1"/>
</dbReference>